<evidence type="ECO:0000313" key="11">
    <source>
        <dbReference type="EMBL" id="VFP82026.1"/>
    </source>
</evidence>
<dbReference type="EC" id="2.3.1.269" evidence="9"/>
<evidence type="ECO:0000313" key="12">
    <source>
        <dbReference type="Proteomes" id="UP000294441"/>
    </source>
</evidence>
<evidence type="ECO:0000256" key="4">
    <source>
        <dbReference type="ARBA" id="ARBA00022679"/>
    </source>
</evidence>
<dbReference type="InterPro" id="IPR036526">
    <property type="entry name" value="C-N_Hydrolase_sf"/>
</dbReference>
<keyword evidence="7 9" id="KW-0472">Membrane</keyword>
<comment type="similarity">
    <text evidence="2 9">Belongs to the CN hydrolase family. Apolipoprotein N-acyltransferase subfamily.</text>
</comment>
<comment type="function">
    <text evidence="9">Catalyzes the phospholipid dependent N-acylation of the N-terminal cysteine of apolipoprotein, the last step in lipoprotein maturation.</text>
</comment>
<evidence type="ECO:0000259" key="10">
    <source>
        <dbReference type="PROSITE" id="PS50263"/>
    </source>
</evidence>
<feature type="transmembrane region" description="Helical" evidence="9">
    <location>
        <begin position="161"/>
        <end position="184"/>
    </location>
</feature>
<dbReference type="Pfam" id="PF00795">
    <property type="entry name" value="CN_hydrolase"/>
    <property type="match status" value="1"/>
</dbReference>
<gene>
    <name evidence="9 11" type="primary">lnt</name>
    <name evidence="11" type="ORF">ERCICURV3402_363</name>
</gene>
<accession>A0A451D896</accession>
<evidence type="ECO:0000256" key="3">
    <source>
        <dbReference type="ARBA" id="ARBA00022475"/>
    </source>
</evidence>
<dbReference type="GO" id="GO:0042158">
    <property type="term" value="P:lipoprotein biosynthetic process"/>
    <property type="evidence" value="ECO:0007669"/>
    <property type="project" value="UniProtKB-UniRule"/>
</dbReference>
<name>A0A451D896_9GAMM</name>
<dbReference type="InterPro" id="IPR003010">
    <property type="entry name" value="C-N_Hydrolase"/>
</dbReference>
<evidence type="ECO:0000256" key="2">
    <source>
        <dbReference type="ARBA" id="ARBA00010065"/>
    </source>
</evidence>
<evidence type="ECO:0000256" key="9">
    <source>
        <dbReference type="HAMAP-Rule" id="MF_01148"/>
    </source>
</evidence>
<keyword evidence="3 9" id="KW-1003">Cell membrane</keyword>
<dbReference type="HAMAP" id="MF_01148">
    <property type="entry name" value="Lnt"/>
    <property type="match status" value="1"/>
</dbReference>
<comment type="subcellular location">
    <subcellularLocation>
        <location evidence="1 9">Cell membrane</location>
        <topology evidence="1 9">Multi-pass membrane protein</topology>
    </subcellularLocation>
</comment>
<dbReference type="PANTHER" id="PTHR38686:SF1">
    <property type="entry name" value="APOLIPOPROTEIN N-ACYLTRANSFERASE"/>
    <property type="match status" value="1"/>
</dbReference>
<protein>
    <recommendedName>
        <fullName evidence="9">Apolipoprotein N-acyltransferase</fullName>
        <shortName evidence="9">ALP N-acyltransferase</shortName>
        <ecNumber evidence="9">2.3.1.269</ecNumber>
    </recommendedName>
</protein>
<evidence type="ECO:0000256" key="7">
    <source>
        <dbReference type="ARBA" id="ARBA00023136"/>
    </source>
</evidence>
<dbReference type="UniPathway" id="UPA00666"/>
<feature type="transmembrane region" description="Helical" evidence="9">
    <location>
        <begin position="90"/>
        <end position="113"/>
    </location>
</feature>
<sequence length="511" mass="58371">MINTGYNQQWIRLLLSLTSGAIGTLSFSPYNIWPAAMFSVFGLQILTLNRTIHQMNCIGFVWGLGLFGTGISWIYVSISSFSSIPCVINIFLIFFFVSYLSFYPFLFTVLLNFCCREISFLRFVVVAPALWQVTEFLRGSMFTGFPWLQFGYSQIHGPLKFLAPLIGVEGVTFGLVSITGLIVYFVLQRNIFAITASILLLLMHWPVRMFSWFELLPHRSVEVALVQGNIAPSIQWDSDHLSHILSIYSKLTDPYIGKIPIIIWPESAIPDFETNQKSFLETFDKKLRMSNTILVTGILDNRLKKNTKKIYNSIIVFGANQPYNYFSSSRYQKNHLVPFGEYVPLEHFFRSLNFFLNFPMSVLSHGSYIQPVLKVGNYNLSAAICYEAILRKKIHDNFRAEIDFFIVLSNDAWFGKTIAPWQHIQMAQMRSLELGRPSLYSSNNGVTAIIDANGKIIRVMPQDISGVLVEKVIPTTGLTPYARWGNWSVWVMTLSCFTVRLISIYSSYIEE</sequence>
<dbReference type="InterPro" id="IPR045378">
    <property type="entry name" value="LNT_N"/>
</dbReference>
<proteinExistence type="inferred from homology"/>
<dbReference type="GO" id="GO:0005886">
    <property type="term" value="C:plasma membrane"/>
    <property type="evidence" value="ECO:0007669"/>
    <property type="project" value="UniProtKB-SubCell"/>
</dbReference>
<evidence type="ECO:0000256" key="6">
    <source>
        <dbReference type="ARBA" id="ARBA00022989"/>
    </source>
</evidence>
<dbReference type="RefSeq" id="WP_232037514.1">
    <property type="nucleotide sequence ID" value="NZ_LR217713.1"/>
</dbReference>
<dbReference type="EMBL" id="LR217713">
    <property type="protein sequence ID" value="VFP82026.1"/>
    <property type="molecule type" value="Genomic_DNA"/>
</dbReference>
<feature type="domain" description="CN hydrolase" evidence="10">
    <location>
        <begin position="226"/>
        <end position="474"/>
    </location>
</feature>
<dbReference type="GeneID" id="66304641"/>
<evidence type="ECO:0000256" key="5">
    <source>
        <dbReference type="ARBA" id="ARBA00022692"/>
    </source>
</evidence>
<dbReference type="AlphaFoldDB" id="A0A451D896"/>
<comment type="pathway">
    <text evidence="9">Protein modification; lipoprotein biosynthesis (N-acyl transfer).</text>
</comment>
<dbReference type="PANTHER" id="PTHR38686">
    <property type="entry name" value="APOLIPOPROTEIN N-ACYLTRANSFERASE"/>
    <property type="match status" value="1"/>
</dbReference>
<dbReference type="Proteomes" id="UP000294441">
    <property type="component" value="Chromosome 1"/>
</dbReference>
<dbReference type="Gene3D" id="3.60.110.10">
    <property type="entry name" value="Carbon-nitrogen hydrolase"/>
    <property type="match status" value="1"/>
</dbReference>
<keyword evidence="11" id="KW-0449">Lipoprotein</keyword>
<keyword evidence="4 9" id="KW-0808">Transferase</keyword>
<organism evidence="11 12">
    <name type="scientific">Candidatus Erwinia haradaeae</name>
    <dbReference type="NCBI Taxonomy" id="1922217"/>
    <lineage>
        <taxon>Bacteria</taxon>
        <taxon>Pseudomonadati</taxon>
        <taxon>Pseudomonadota</taxon>
        <taxon>Gammaproteobacteria</taxon>
        <taxon>Enterobacterales</taxon>
        <taxon>Erwiniaceae</taxon>
        <taxon>Erwinia</taxon>
    </lineage>
</organism>
<feature type="transmembrane region" description="Helical" evidence="9">
    <location>
        <begin position="191"/>
        <end position="213"/>
    </location>
</feature>
<dbReference type="NCBIfam" id="TIGR00546">
    <property type="entry name" value="lnt"/>
    <property type="match status" value="1"/>
</dbReference>
<feature type="transmembrane region" description="Helical" evidence="9">
    <location>
        <begin position="60"/>
        <end position="78"/>
    </location>
</feature>
<keyword evidence="6 9" id="KW-1133">Transmembrane helix</keyword>
<dbReference type="InterPro" id="IPR004563">
    <property type="entry name" value="Apolipo_AcylTrfase"/>
</dbReference>
<feature type="transmembrane region" description="Helical" evidence="9">
    <location>
        <begin position="30"/>
        <end position="48"/>
    </location>
</feature>
<dbReference type="PROSITE" id="PS50263">
    <property type="entry name" value="CN_HYDROLASE"/>
    <property type="match status" value="1"/>
</dbReference>
<feature type="transmembrane region" description="Helical" evidence="9">
    <location>
        <begin position="120"/>
        <end position="141"/>
    </location>
</feature>
<dbReference type="SUPFAM" id="SSF56317">
    <property type="entry name" value="Carbon-nitrogen hydrolase"/>
    <property type="match status" value="1"/>
</dbReference>
<keyword evidence="5 9" id="KW-0812">Transmembrane</keyword>
<keyword evidence="8 9" id="KW-0012">Acyltransferase</keyword>
<reference evidence="11 12" key="1">
    <citation type="submission" date="2019-02" db="EMBL/GenBank/DDBJ databases">
        <authorList>
            <person name="Manzano-Marin A."/>
            <person name="Manzano-Marin A."/>
        </authorList>
    </citation>
    <scope>NUCLEOTIDE SEQUENCE [LARGE SCALE GENOMIC DNA]</scope>
    <source>
        <strain evidence="11 12">ErCicurvipes</strain>
    </source>
</reference>
<dbReference type="Pfam" id="PF20154">
    <property type="entry name" value="LNT_N"/>
    <property type="match status" value="1"/>
</dbReference>
<evidence type="ECO:0000256" key="8">
    <source>
        <dbReference type="ARBA" id="ARBA00023315"/>
    </source>
</evidence>
<evidence type="ECO:0000256" key="1">
    <source>
        <dbReference type="ARBA" id="ARBA00004651"/>
    </source>
</evidence>
<comment type="catalytic activity">
    <reaction evidence="9">
        <text>N-terminal S-1,2-diacyl-sn-glyceryl-L-cysteinyl-[lipoprotein] + a glycerophospholipid = N-acyl-S-1,2-diacyl-sn-glyceryl-L-cysteinyl-[lipoprotein] + a 2-acyl-sn-glycero-3-phospholipid + H(+)</text>
        <dbReference type="Rhea" id="RHEA:48228"/>
        <dbReference type="Rhea" id="RHEA-COMP:14681"/>
        <dbReference type="Rhea" id="RHEA-COMP:14684"/>
        <dbReference type="ChEBI" id="CHEBI:15378"/>
        <dbReference type="ChEBI" id="CHEBI:136912"/>
        <dbReference type="ChEBI" id="CHEBI:140656"/>
        <dbReference type="ChEBI" id="CHEBI:140657"/>
        <dbReference type="ChEBI" id="CHEBI:140660"/>
        <dbReference type="EC" id="2.3.1.269"/>
    </reaction>
</comment>
<dbReference type="GO" id="GO:0016410">
    <property type="term" value="F:N-acyltransferase activity"/>
    <property type="evidence" value="ECO:0007669"/>
    <property type="project" value="UniProtKB-UniRule"/>
</dbReference>
<dbReference type="CDD" id="cd07571">
    <property type="entry name" value="ALP_N-acyl_transferase"/>
    <property type="match status" value="1"/>
</dbReference>